<evidence type="ECO:0000259" key="10">
    <source>
        <dbReference type="PROSITE" id="PS51371"/>
    </source>
</evidence>
<feature type="domain" description="CBS" evidence="10">
    <location>
        <begin position="25"/>
        <end position="83"/>
    </location>
</feature>
<dbReference type="GO" id="GO:0005524">
    <property type="term" value="F:ATP binding"/>
    <property type="evidence" value="ECO:0007669"/>
    <property type="project" value="UniProtKB-KW"/>
</dbReference>
<dbReference type="PANTHER" id="PTHR32071:SF57">
    <property type="entry name" value="C4-DICARBOXYLATE TRANSPORT TRANSCRIPTIONAL REGULATORY PROTEIN DCTD"/>
    <property type="match status" value="1"/>
</dbReference>
<dbReference type="Gene3D" id="3.10.580.10">
    <property type="entry name" value="CBS-domain"/>
    <property type="match status" value="1"/>
</dbReference>
<dbReference type="InterPro" id="IPR009057">
    <property type="entry name" value="Homeodomain-like_sf"/>
</dbReference>
<keyword evidence="1" id="KW-0547">Nucleotide-binding</keyword>
<dbReference type="InterPro" id="IPR002078">
    <property type="entry name" value="Sigma_54_int"/>
</dbReference>
<protein>
    <submittedName>
        <fullName evidence="11">(S)-limonene 6-monooxygenase</fullName>
    </submittedName>
</protein>
<dbReference type="InterPro" id="IPR035965">
    <property type="entry name" value="PAS-like_dom_sf"/>
</dbReference>
<evidence type="ECO:0000313" key="11">
    <source>
        <dbReference type="EMBL" id="CDQ25213.1"/>
    </source>
</evidence>
<dbReference type="InterPro" id="IPR025943">
    <property type="entry name" value="Sigma_54_int_dom_ATP-bd_2"/>
</dbReference>
<dbReference type="NCBIfam" id="TIGR00229">
    <property type="entry name" value="sensory_box"/>
    <property type="match status" value="1"/>
</dbReference>
<dbReference type="InterPro" id="IPR000014">
    <property type="entry name" value="PAS"/>
</dbReference>
<evidence type="ECO:0000256" key="6">
    <source>
        <dbReference type="PROSITE-ProRule" id="PRU00703"/>
    </source>
</evidence>
<dbReference type="InterPro" id="IPR013767">
    <property type="entry name" value="PAS_fold"/>
</dbReference>
<dbReference type="GO" id="GO:0043565">
    <property type="term" value="F:sequence-specific DNA binding"/>
    <property type="evidence" value="ECO:0007669"/>
    <property type="project" value="InterPro"/>
</dbReference>
<dbReference type="Pfam" id="PF02954">
    <property type="entry name" value="HTH_8"/>
    <property type="match status" value="1"/>
</dbReference>
<dbReference type="PROSITE" id="PS51371">
    <property type="entry name" value="CBS"/>
    <property type="match status" value="1"/>
</dbReference>
<keyword evidence="5" id="KW-0804">Transcription</keyword>
<dbReference type="SUPFAM" id="SSF46689">
    <property type="entry name" value="Homeodomain-like"/>
    <property type="match status" value="1"/>
</dbReference>
<dbReference type="Gene3D" id="1.10.10.60">
    <property type="entry name" value="Homeodomain-like"/>
    <property type="match status" value="1"/>
</dbReference>
<dbReference type="SMART" id="SM00091">
    <property type="entry name" value="PAS"/>
    <property type="match status" value="1"/>
</dbReference>
<dbReference type="InterPro" id="IPR025944">
    <property type="entry name" value="Sigma_54_int_dom_CS"/>
</dbReference>
<dbReference type="Gene3D" id="3.30.450.20">
    <property type="entry name" value="PAS domain"/>
    <property type="match status" value="1"/>
</dbReference>
<evidence type="ECO:0000256" key="3">
    <source>
        <dbReference type="ARBA" id="ARBA00023015"/>
    </source>
</evidence>
<feature type="domain" description="PAS" evidence="9">
    <location>
        <begin position="147"/>
        <end position="198"/>
    </location>
</feature>
<dbReference type="PROSITE" id="PS00676">
    <property type="entry name" value="SIGMA54_INTERACT_2"/>
    <property type="match status" value="1"/>
</dbReference>
<keyword evidence="2" id="KW-0067">ATP-binding</keyword>
<evidence type="ECO:0000256" key="2">
    <source>
        <dbReference type="ARBA" id="ARBA00022840"/>
    </source>
</evidence>
<dbReference type="CDD" id="cd00130">
    <property type="entry name" value="PAS"/>
    <property type="match status" value="1"/>
</dbReference>
<evidence type="ECO:0000259" key="9">
    <source>
        <dbReference type="PROSITE" id="PS50112"/>
    </source>
</evidence>
<evidence type="ECO:0000256" key="7">
    <source>
        <dbReference type="SAM" id="MobiDB-lite"/>
    </source>
</evidence>
<dbReference type="PROSITE" id="PS00688">
    <property type="entry name" value="SIGMA54_INTERACT_3"/>
    <property type="match status" value="1"/>
</dbReference>
<evidence type="ECO:0000313" key="12">
    <source>
        <dbReference type="Proteomes" id="UP000028868"/>
    </source>
</evidence>
<dbReference type="PANTHER" id="PTHR32071">
    <property type="entry name" value="TRANSCRIPTIONAL REGULATORY PROTEIN"/>
    <property type="match status" value="1"/>
</dbReference>
<feature type="region of interest" description="Disordered" evidence="7">
    <location>
        <begin position="1"/>
        <end position="20"/>
    </location>
</feature>
<dbReference type="InterPro" id="IPR002197">
    <property type="entry name" value="HTH_Fis"/>
</dbReference>
<dbReference type="Pfam" id="PF25601">
    <property type="entry name" value="AAA_lid_14"/>
    <property type="match status" value="1"/>
</dbReference>
<dbReference type="Gene3D" id="3.40.50.300">
    <property type="entry name" value="P-loop containing nucleotide triphosphate hydrolases"/>
    <property type="match status" value="1"/>
</dbReference>
<dbReference type="CDD" id="cd02205">
    <property type="entry name" value="CBS_pair_SF"/>
    <property type="match status" value="1"/>
</dbReference>
<reference evidence="11 12" key="2">
    <citation type="submission" date="2014-05" db="EMBL/GenBank/DDBJ databases">
        <title>Draft genome sequence of Halobacillus karajensis HK-03.</title>
        <authorList>
            <person name="Khelaifia S."/>
            <person name="Croce O."/>
            <person name="Lagier J.C."/>
            <person name="Raoult D."/>
        </authorList>
    </citation>
    <scope>NUCLEOTIDE SEQUENCE [LARGE SCALE GENOMIC DNA]</scope>
    <source>
        <strain evidence="11 12">HD-03</strain>
    </source>
</reference>
<keyword evidence="4" id="KW-0238">DNA-binding</keyword>
<dbReference type="InterPro" id="IPR046342">
    <property type="entry name" value="CBS_dom_sf"/>
</dbReference>
<feature type="compositionally biased region" description="Polar residues" evidence="7">
    <location>
        <begin position="1"/>
        <end position="12"/>
    </location>
</feature>
<dbReference type="Pfam" id="PF00989">
    <property type="entry name" value="PAS"/>
    <property type="match status" value="1"/>
</dbReference>
<proteinExistence type="predicted"/>
<feature type="domain" description="Sigma-54 factor interaction" evidence="8">
    <location>
        <begin position="289"/>
        <end position="519"/>
    </location>
</feature>
<dbReference type="PROSITE" id="PS50045">
    <property type="entry name" value="SIGMA54_INTERACT_4"/>
    <property type="match status" value="1"/>
</dbReference>
<dbReference type="InterPro" id="IPR025662">
    <property type="entry name" value="Sigma_54_int_dom_ATP-bd_1"/>
</dbReference>
<dbReference type="SUPFAM" id="SSF54631">
    <property type="entry name" value="CBS-domain pair"/>
    <property type="match status" value="1"/>
</dbReference>
<dbReference type="EMBL" id="CCDI010000004">
    <property type="protein sequence ID" value="CDQ25213.1"/>
    <property type="molecule type" value="Genomic_DNA"/>
</dbReference>
<dbReference type="PRINTS" id="PR01590">
    <property type="entry name" value="HTHFIS"/>
</dbReference>
<reference evidence="12" key="1">
    <citation type="submission" date="2014-03" db="EMBL/GenBank/DDBJ databases">
        <authorList>
            <person name="Urmite Genomes U."/>
        </authorList>
    </citation>
    <scope>NUCLEOTIDE SEQUENCE [LARGE SCALE GENOMIC DNA]</scope>
    <source>
        <strain evidence="12">HD-03</strain>
    </source>
</reference>
<dbReference type="Pfam" id="PF00571">
    <property type="entry name" value="CBS"/>
    <property type="match status" value="1"/>
</dbReference>
<dbReference type="CDD" id="cd00009">
    <property type="entry name" value="AAA"/>
    <property type="match status" value="1"/>
</dbReference>
<dbReference type="InterPro" id="IPR003593">
    <property type="entry name" value="AAA+_ATPase"/>
</dbReference>
<keyword evidence="3" id="KW-0805">Transcription regulation</keyword>
<dbReference type="GO" id="GO:0006355">
    <property type="term" value="P:regulation of DNA-templated transcription"/>
    <property type="evidence" value="ECO:0007669"/>
    <property type="project" value="InterPro"/>
</dbReference>
<dbReference type="InterPro" id="IPR027417">
    <property type="entry name" value="P-loop_NTPase"/>
</dbReference>
<accession>A0A024P8P6</accession>
<keyword evidence="6" id="KW-0129">CBS domain</keyword>
<dbReference type="InterPro" id="IPR058031">
    <property type="entry name" value="AAA_lid_NorR"/>
</dbReference>
<dbReference type="PROSITE" id="PS50112">
    <property type="entry name" value="PAS"/>
    <property type="match status" value="1"/>
</dbReference>
<evidence type="ECO:0000256" key="5">
    <source>
        <dbReference type="ARBA" id="ARBA00023163"/>
    </source>
</evidence>
<dbReference type="SMART" id="SM00382">
    <property type="entry name" value="AAA"/>
    <property type="match status" value="1"/>
</dbReference>
<dbReference type="Pfam" id="PF00158">
    <property type="entry name" value="Sigma54_activat"/>
    <property type="match status" value="1"/>
</dbReference>
<evidence type="ECO:0000259" key="8">
    <source>
        <dbReference type="PROSITE" id="PS50045"/>
    </source>
</evidence>
<dbReference type="AlphaFoldDB" id="A0A024P8P6"/>
<keyword evidence="12" id="KW-1185">Reference proteome</keyword>
<dbReference type="RefSeq" id="WP_051744194.1">
    <property type="nucleotide sequence ID" value="NZ_CCDH010000002.1"/>
</dbReference>
<dbReference type="Gene3D" id="1.10.8.60">
    <property type="match status" value="1"/>
</dbReference>
<comment type="caution">
    <text evidence="11">The sequence shown here is derived from an EMBL/GenBank/DDBJ whole genome shotgun (WGS) entry which is preliminary data.</text>
</comment>
<gene>
    <name evidence="11" type="ORF">BN983_03524</name>
</gene>
<dbReference type="FunFam" id="3.40.50.300:FF:000006">
    <property type="entry name" value="DNA-binding transcriptional regulator NtrC"/>
    <property type="match status" value="1"/>
</dbReference>
<sequence>MGKNFINQPNQQGRKDDPLRMENWMIQPPAHISVHMTVREAAEMMVELDADVLPVLGDDSQPAGIATWPILGKELMNRPEKALKETKVGDLNHLVNVNDSLLDLMETKCSYFNVVNDQNQFMGILSKNEILKGFTSYFEKIDEKEHSAEILPVILESAYEGIAVVDENGILREFNHSYSRFTGISQDHALGRHVEDVIDNTRLPETLKTGMPERGVIQYIQGQPMIVHRIPIWKEGKVVGAIGMLIFEGVTEVYRIYERLQGTHRDLESSQKTTEQKQTKTYKMTLDQIIGDSERNADRKRLARKVAKTSATVLITGESGTGKELFARGIHHLSPFSSGPFVPLNCGAIPEQLFESEMFGYEEGAFTGARKGGKPGKFELAQNGTLFLDEIGEMPLMMQAKLLRVLQEKQVERVGGTHVYNINTRIIAATNRNLKELVEEGEFREDLYYRLNILEIPIPPLRDRPDDVPPLVSYYLKSLCKKYEVSRKGLTSEAMAIFMNYEWPGNIRELINTLEKLVVMVDEDMIDTNHLPEGFIREERRKSPMEESSYSLFHQVKNEKMERERDLIEKTLKQTDGNKTKAAQQLGIHRTTLYQKLKKYRLE</sequence>
<evidence type="ECO:0000256" key="4">
    <source>
        <dbReference type="ARBA" id="ARBA00023125"/>
    </source>
</evidence>
<dbReference type="SUPFAM" id="SSF52540">
    <property type="entry name" value="P-loop containing nucleoside triphosphate hydrolases"/>
    <property type="match status" value="1"/>
</dbReference>
<dbReference type="PROSITE" id="PS00675">
    <property type="entry name" value="SIGMA54_INTERACT_1"/>
    <property type="match status" value="1"/>
</dbReference>
<dbReference type="InterPro" id="IPR000644">
    <property type="entry name" value="CBS_dom"/>
</dbReference>
<evidence type="ECO:0000256" key="1">
    <source>
        <dbReference type="ARBA" id="ARBA00022741"/>
    </source>
</evidence>
<dbReference type="Proteomes" id="UP000028868">
    <property type="component" value="Unassembled WGS sequence"/>
</dbReference>
<name>A0A024P8P6_9BACI</name>
<dbReference type="SUPFAM" id="SSF55785">
    <property type="entry name" value="PYP-like sensor domain (PAS domain)"/>
    <property type="match status" value="1"/>
</dbReference>
<organism evidence="11 12">
    <name type="scientific">Halobacillus karajensis</name>
    <dbReference type="NCBI Taxonomy" id="195088"/>
    <lineage>
        <taxon>Bacteria</taxon>
        <taxon>Bacillati</taxon>
        <taxon>Bacillota</taxon>
        <taxon>Bacilli</taxon>
        <taxon>Bacillales</taxon>
        <taxon>Bacillaceae</taxon>
        <taxon>Halobacillus</taxon>
    </lineage>
</organism>